<gene>
    <name evidence="3" type="ORF">CHYS00102_LOCUS24254</name>
</gene>
<feature type="compositionally biased region" description="Pro residues" evidence="2">
    <location>
        <begin position="58"/>
        <end position="70"/>
    </location>
</feature>
<organism evidence="3">
    <name type="scientific">Corethron hystrix</name>
    <dbReference type="NCBI Taxonomy" id="216773"/>
    <lineage>
        <taxon>Eukaryota</taxon>
        <taxon>Sar</taxon>
        <taxon>Stramenopiles</taxon>
        <taxon>Ochrophyta</taxon>
        <taxon>Bacillariophyta</taxon>
        <taxon>Coscinodiscophyceae</taxon>
        <taxon>Corethrophycidae</taxon>
        <taxon>Corethrales</taxon>
        <taxon>Corethraceae</taxon>
        <taxon>Corethron</taxon>
    </lineage>
</organism>
<keyword evidence="1" id="KW-0175">Coiled coil</keyword>
<dbReference type="EMBL" id="HBFR01033247">
    <property type="protein sequence ID" value="CAD8897040.1"/>
    <property type="molecule type" value="Transcribed_RNA"/>
</dbReference>
<reference evidence="3" key="1">
    <citation type="submission" date="2021-01" db="EMBL/GenBank/DDBJ databases">
        <authorList>
            <person name="Corre E."/>
            <person name="Pelletier E."/>
            <person name="Niang G."/>
            <person name="Scheremetjew M."/>
            <person name="Finn R."/>
            <person name="Kale V."/>
            <person name="Holt S."/>
            <person name="Cochrane G."/>
            <person name="Meng A."/>
            <person name="Brown T."/>
            <person name="Cohen L."/>
        </authorList>
    </citation>
    <scope>NUCLEOTIDE SEQUENCE</scope>
    <source>
        <strain evidence="3">308</strain>
    </source>
</reference>
<accession>A0A7S1BT04</accession>
<dbReference type="AlphaFoldDB" id="A0A7S1BT04"/>
<evidence type="ECO:0000313" key="3">
    <source>
        <dbReference type="EMBL" id="CAD8897040.1"/>
    </source>
</evidence>
<protein>
    <submittedName>
        <fullName evidence="3">Uncharacterized protein</fullName>
    </submittedName>
</protein>
<feature type="compositionally biased region" description="Pro residues" evidence="2">
    <location>
        <begin position="25"/>
        <end position="46"/>
    </location>
</feature>
<feature type="region of interest" description="Disordered" evidence="2">
    <location>
        <begin position="1"/>
        <end position="82"/>
    </location>
</feature>
<evidence type="ECO:0000256" key="2">
    <source>
        <dbReference type="SAM" id="MobiDB-lite"/>
    </source>
</evidence>
<name>A0A7S1BT04_9STRA</name>
<sequence length="595" mass="67467">MAGMADALQMGKSGLKKRVSIGGNVPPPPPYPPPTVPPPPSFPPPGIAGVTCTHPSSQPLPPPVESPLAPPKENSGKTKDLKANFKNAKKDKKKEEFEAVRKLFPPGTLGPEMDLILKRLIKAERTAKNLEKQLVDNGISIAEDIPYDECMEQITYIAKRMAEIGSSGVVHPDKAVQKRLRKEYYVLEKSMEKYNAALLMTDEYAEEQRLKEQQWQDENRADNNAARQKLWRHMDVQIKNMSEEKLKNKVTPNGKKLPTNILRRFKRTNVLQLLRTNPEDITRVHPSFLDNLRVTGMTLTERRAIHVHLADLAVEWKKKEKEPMTEKKMNWFNNLLKKFKSDLMIYKSHVEQYGPPGNHKGCPLIGRQCPLKADTFPSYDKDYGYPPDPIYPQSNVVKSEVDNQGAKKAREKAALAKAKEANRRAEDLKKHYKNFKNKIKEISAAGGACGDMEETMDILQEKHKLWIEAILKGEKKLFPNKQMDDFCKTVSILKLEIIKYSKRGGVPLSKRDRDDPDTRSSIEIVICCELISATDDTLIGITDFVTHLDLKNKTLDKSMEALRKDMGNLSVRNEKTLEAMDGDRPKVSKKMEAII</sequence>
<evidence type="ECO:0000256" key="1">
    <source>
        <dbReference type="SAM" id="Coils"/>
    </source>
</evidence>
<proteinExistence type="predicted"/>
<feature type="coiled-coil region" evidence="1">
    <location>
        <begin position="408"/>
        <end position="445"/>
    </location>
</feature>